<dbReference type="GO" id="GO:0140359">
    <property type="term" value="F:ABC-type transporter activity"/>
    <property type="evidence" value="ECO:0007669"/>
    <property type="project" value="InterPro"/>
</dbReference>
<evidence type="ECO:0000313" key="9">
    <source>
        <dbReference type="Proteomes" id="UP000064893"/>
    </source>
</evidence>
<gene>
    <name evidence="8" type="primary">ybhR_1</name>
    <name evidence="8" type="ORF">L21SP5_00883</name>
</gene>
<feature type="transmembrane region" description="Helical" evidence="6">
    <location>
        <begin position="246"/>
        <end position="267"/>
    </location>
</feature>
<reference evidence="8 9" key="1">
    <citation type="submission" date="2015-11" db="EMBL/GenBank/DDBJ databases">
        <title>Description and complete genome sequence of a novel strain predominating in hypersaline microbial mats and representing a new family of the Bacteriodetes phylum.</title>
        <authorList>
            <person name="Spring S."/>
            <person name="Bunk B."/>
            <person name="Sproer C."/>
            <person name="Klenk H.-P."/>
        </authorList>
    </citation>
    <scope>NUCLEOTIDE SEQUENCE [LARGE SCALE GENOMIC DNA]</scope>
    <source>
        <strain evidence="8 9">L21-Spi-D4</strain>
    </source>
</reference>
<evidence type="ECO:0000256" key="4">
    <source>
        <dbReference type="ARBA" id="ARBA00022989"/>
    </source>
</evidence>
<evidence type="ECO:0000256" key="1">
    <source>
        <dbReference type="ARBA" id="ARBA00004651"/>
    </source>
</evidence>
<keyword evidence="2" id="KW-1003">Cell membrane</keyword>
<dbReference type="PANTHER" id="PTHR30294">
    <property type="entry name" value="MEMBRANE COMPONENT OF ABC TRANSPORTER YHHJ-RELATED"/>
    <property type="match status" value="1"/>
</dbReference>
<comment type="subcellular location">
    <subcellularLocation>
        <location evidence="1">Cell membrane</location>
        <topology evidence="1">Multi-pass membrane protein</topology>
    </subcellularLocation>
</comment>
<dbReference type="Gene3D" id="3.40.1710.10">
    <property type="entry name" value="abc type-2 transporter like domain"/>
    <property type="match status" value="1"/>
</dbReference>
<name>A0A0S2HWU4_9BACT</name>
<evidence type="ECO:0000256" key="3">
    <source>
        <dbReference type="ARBA" id="ARBA00022692"/>
    </source>
</evidence>
<dbReference type="Pfam" id="PF12698">
    <property type="entry name" value="ABC2_membrane_3"/>
    <property type="match status" value="1"/>
</dbReference>
<dbReference type="OrthoDB" id="9811522at2"/>
<dbReference type="STRING" id="1307839.L21SP5_00883"/>
<dbReference type="Proteomes" id="UP000064893">
    <property type="component" value="Chromosome"/>
</dbReference>
<dbReference type="GO" id="GO:0005886">
    <property type="term" value="C:plasma membrane"/>
    <property type="evidence" value="ECO:0007669"/>
    <property type="project" value="UniProtKB-SubCell"/>
</dbReference>
<evidence type="ECO:0000259" key="7">
    <source>
        <dbReference type="Pfam" id="PF12698"/>
    </source>
</evidence>
<evidence type="ECO:0000256" key="6">
    <source>
        <dbReference type="SAM" id="Phobius"/>
    </source>
</evidence>
<keyword evidence="4 6" id="KW-1133">Transmembrane helix</keyword>
<feature type="transmembrane region" description="Helical" evidence="6">
    <location>
        <begin position="367"/>
        <end position="385"/>
    </location>
</feature>
<dbReference type="PANTHER" id="PTHR30294:SF46">
    <property type="entry name" value="ABC TRANSPORTER PERMEASE"/>
    <property type="match status" value="1"/>
</dbReference>
<proteinExistence type="predicted"/>
<accession>A0A0S2HWU4</accession>
<evidence type="ECO:0000313" key="8">
    <source>
        <dbReference type="EMBL" id="ALO14553.1"/>
    </source>
</evidence>
<dbReference type="KEGG" id="blq:L21SP5_00883"/>
<dbReference type="InterPro" id="IPR051449">
    <property type="entry name" value="ABC-2_transporter_component"/>
</dbReference>
<sequence length="397" mass="44179">MNYIKSALKEILQLCGGELRKIFTDGGVMLLLFGATLIYPLIYSFTYAPEVLQETPVALVNQNDSKHTRELKRMLDATAEIDITMETGSLQEAELSFYEGDVAGIILIPENFTSNLYQKEAAHLAVYADASYMMLYKQVYQAAAFTSQTLGKKIEVKKRLAKGTPTEAAIKKSNPVAFESHGLFNPQGGYGSYAMPAILVLVLQQTLLLGIGMRGGTDRELGAKHYLLPQKASLSGALRIIFGKTLAYLLLYIPISFYLFVVVMRWFHFPQAGDPSDLFILSIPLTLASIMLGFLFTTFFKNRENSMIFLLFTSVPLIFLSGFSWPVESFPFGFEALSHLFPSSAGIQGLLKISVMGGTIKTAMPEFIELWTMVIAFFIINWIIVRVKMKRLNAASV</sequence>
<evidence type="ECO:0000256" key="2">
    <source>
        <dbReference type="ARBA" id="ARBA00022475"/>
    </source>
</evidence>
<feature type="transmembrane region" description="Helical" evidence="6">
    <location>
        <begin position="28"/>
        <end position="48"/>
    </location>
</feature>
<dbReference type="RefSeq" id="WP_057952092.1">
    <property type="nucleotide sequence ID" value="NZ_CP013118.1"/>
</dbReference>
<feature type="transmembrane region" description="Helical" evidence="6">
    <location>
        <begin position="279"/>
        <end position="300"/>
    </location>
</feature>
<keyword evidence="3 6" id="KW-0812">Transmembrane</keyword>
<protein>
    <submittedName>
        <fullName evidence="8">Inner membrane transport permease YbhR</fullName>
    </submittedName>
</protein>
<feature type="transmembrane region" description="Helical" evidence="6">
    <location>
        <begin position="193"/>
        <end position="211"/>
    </location>
</feature>
<evidence type="ECO:0000256" key="5">
    <source>
        <dbReference type="ARBA" id="ARBA00023136"/>
    </source>
</evidence>
<dbReference type="EMBL" id="CP013118">
    <property type="protein sequence ID" value="ALO14553.1"/>
    <property type="molecule type" value="Genomic_DNA"/>
</dbReference>
<dbReference type="AlphaFoldDB" id="A0A0S2HWU4"/>
<keyword evidence="9" id="KW-1185">Reference proteome</keyword>
<organism evidence="8 9">
    <name type="scientific">Salinivirga cyanobacteriivorans</name>
    <dbReference type="NCBI Taxonomy" id="1307839"/>
    <lineage>
        <taxon>Bacteria</taxon>
        <taxon>Pseudomonadati</taxon>
        <taxon>Bacteroidota</taxon>
        <taxon>Bacteroidia</taxon>
        <taxon>Bacteroidales</taxon>
        <taxon>Salinivirgaceae</taxon>
        <taxon>Salinivirga</taxon>
    </lineage>
</organism>
<dbReference type="InterPro" id="IPR013525">
    <property type="entry name" value="ABC2_TM"/>
</dbReference>
<feature type="domain" description="ABC-2 type transporter transmembrane" evidence="7">
    <location>
        <begin position="32"/>
        <end position="383"/>
    </location>
</feature>
<keyword evidence="5 6" id="KW-0472">Membrane</keyword>
<feature type="transmembrane region" description="Helical" evidence="6">
    <location>
        <begin position="307"/>
        <end position="327"/>
    </location>
</feature>